<dbReference type="InterPro" id="IPR002350">
    <property type="entry name" value="Kazal_dom"/>
</dbReference>
<dbReference type="Gene3D" id="3.30.60.30">
    <property type="match status" value="2"/>
</dbReference>
<accession>A0A9D4FZV6</accession>
<feature type="domain" description="Kazal-like" evidence="5">
    <location>
        <begin position="97"/>
        <end position="152"/>
    </location>
</feature>
<proteinExistence type="predicted"/>
<organism evidence="6 7">
    <name type="scientific">Dreissena polymorpha</name>
    <name type="common">Zebra mussel</name>
    <name type="synonym">Mytilus polymorpha</name>
    <dbReference type="NCBI Taxonomy" id="45954"/>
    <lineage>
        <taxon>Eukaryota</taxon>
        <taxon>Metazoa</taxon>
        <taxon>Spiralia</taxon>
        <taxon>Lophotrochozoa</taxon>
        <taxon>Mollusca</taxon>
        <taxon>Bivalvia</taxon>
        <taxon>Autobranchia</taxon>
        <taxon>Heteroconchia</taxon>
        <taxon>Euheterodonta</taxon>
        <taxon>Imparidentia</taxon>
        <taxon>Neoheterodontei</taxon>
        <taxon>Myida</taxon>
        <taxon>Dreissenoidea</taxon>
        <taxon>Dreissenidae</taxon>
        <taxon>Dreissena</taxon>
    </lineage>
</organism>
<dbReference type="Proteomes" id="UP000828390">
    <property type="component" value="Unassembled WGS sequence"/>
</dbReference>
<evidence type="ECO:0000313" key="7">
    <source>
        <dbReference type="Proteomes" id="UP000828390"/>
    </source>
</evidence>
<dbReference type="OrthoDB" id="126772at2759"/>
<feature type="domain" description="Kazal-like" evidence="5">
    <location>
        <begin position="25"/>
        <end position="82"/>
    </location>
</feature>
<evidence type="ECO:0000256" key="1">
    <source>
        <dbReference type="ARBA" id="ARBA00022690"/>
    </source>
</evidence>
<reference evidence="6" key="1">
    <citation type="journal article" date="2019" name="bioRxiv">
        <title>The Genome of the Zebra Mussel, Dreissena polymorpha: A Resource for Invasive Species Research.</title>
        <authorList>
            <person name="McCartney M.A."/>
            <person name="Auch B."/>
            <person name="Kono T."/>
            <person name="Mallez S."/>
            <person name="Zhang Y."/>
            <person name="Obille A."/>
            <person name="Becker A."/>
            <person name="Abrahante J.E."/>
            <person name="Garbe J."/>
            <person name="Badalamenti J.P."/>
            <person name="Herman A."/>
            <person name="Mangelson H."/>
            <person name="Liachko I."/>
            <person name="Sullivan S."/>
            <person name="Sone E.D."/>
            <person name="Koren S."/>
            <person name="Silverstein K.A.T."/>
            <person name="Beckman K.B."/>
            <person name="Gohl D.M."/>
        </authorList>
    </citation>
    <scope>NUCLEOTIDE SEQUENCE</scope>
    <source>
        <strain evidence="6">Duluth1</strain>
        <tissue evidence="6">Whole animal</tissue>
    </source>
</reference>
<dbReference type="SMART" id="SM00280">
    <property type="entry name" value="KAZAL"/>
    <property type="match status" value="2"/>
</dbReference>
<dbReference type="GO" id="GO:0004867">
    <property type="term" value="F:serine-type endopeptidase inhibitor activity"/>
    <property type="evidence" value="ECO:0007669"/>
    <property type="project" value="UniProtKB-KW"/>
</dbReference>
<feature type="signal peptide" evidence="4">
    <location>
        <begin position="1"/>
        <end position="19"/>
    </location>
</feature>
<dbReference type="CDD" id="cd00104">
    <property type="entry name" value="KAZAL_FS"/>
    <property type="match status" value="2"/>
</dbReference>
<keyword evidence="3" id="KW-1015">Disulfide bond</keyword>
<name>A0A9D4FZV6_DREPO</name>
<feature type="chain" id="PRO_5038410899" description="Kazal-like domain-containing protein" evidence="4">
    <location>
        <begin position="20"/>
        <end position="152"/>
    </location>
</feature>
<dbReference type="EMBL" id="JAIWYP010000006">
    <property type="protein sequence ID" value="KAH3805980.1"/>
    <property type="molecule type" value="Genomic_DNA"/>
</dbReference>
<keyword evidence="1" id="KW-0646">Protease inhibitor</keyword>
<gene>
    <name evidence="6" type="ORF">DPMN_134290</name>
</gene>
<evidence type="ECO:0000313" key="6">
    <source>
        <dbReference type="EMBL" id="KAH3805980.1"/>
    </source>
</evidence>
<dbReference type="PROSITE" id="PS51465">
    <property type="entry name" value="KAZAL_2"/>
    <property type="match status" value="2"/>
</dbReference>
<dbReference type="Pfam" id="PF07648">
    <property type="entry name" value="Kazal_2"/>
    <property type="match status" value="2"/>
</dbReference>
<dbReference type="PANTHER" id="PTHR10913:SF45">
    <property type="entry name" value="FOLLISTATIN, ISOFORM A-RELATED"/>
    <property type="match status" value="1"/>
</dbReference>
<keyword evidence="4" id="KW-0732">Signal</keyword>
<evidence type="ECO:0000256" key="3">
    <source>
        <dbReference type="ARBA" id="ARBA00023157"/>
    </source>
</evidence>
<sequence>MRFMACILVFVVALPGLLAQIVPTDGPFIACQFINSFENCDMFITDSYCGSDGVTYANRCEFSKAHCQELSIQLLHIGDCSRLVDIATAAPVAGKDVVFDFFCTSLSHMTCPPDPTKVCGSNNRTYLNYCEFEKAKCTHRELMVKTYGECTA</sequence>
<dbReference type="AlphaFoldDB" id="A0A9D4FZV6"/>
<dbReference type="SUPFAM" id="SSF100895">
    <property type="entry name" value="Kazal-type serine protease inhibitors"/>
    <property type="match status" value="2"/>
</dbReference>
<dbReference type="InterPro" id="IPR050653">
    <property type="entry name" value="Prot_Inhib_GrowthFact_Antg"/>
</dbReference>
<protein>
    <recommendedName>
        <fullName evidence="5">Kazal-like domain-containing protein</fullName>
    </recommendedName>
</protein>
<reference evidence="6" key="2">
    <citation type="submission" date="2020-11" db="EMBL/GenBank/DDBJ databases">
        <authorList>
            <person name="McCartney M.A."/>
            <person name="Auch B."/>
            <person name="Kono T."/>
            <person name="Mallez S."/>
            <person name="Becker A."/>
            <person name="Gohl D.M."/>
            <person name="Silverstein K.A.T."/>
            <person name="Koren S."/>
            <person name="Bechman K.B."/>
            <person name="Herman A."/>
            <person name="Abrahante J.E."/>
            <person name="Garbe J."/>
        </authorList>
    </citation>
    <scope>NUCLEOTIDE SEQUENCE</scope>
    <source>
        <strain evidence="6">Duluth1</strain>
        <tissue evidence="6">Whole animal</tissue>
    </source>
</reference>
<keyword evidence="7" id="KW-1185">Reference proteome</keyword>
<evidence type="ECO:0000259" key="5">
    <source>
        <dbReference type="PROSITE" id="PS51465"/>
    </source>
</evidence>
<comment type="caution">
    <text evidence="6">The sequence shown here is derived from an EMBL/GenBank/DDBJ whole genome shotgun (WGS) entry which is preliminary data.</text>
</comment>
<evidence type="ECO:0000256" key="2">
    <source>
        <dbReference type="ARBA" id="ARBA00022900"/>
    </source>
</evidence>
<dbReference type="InterPro" id="IPR036058">
    <property type="entry name" value="Kazal_dom_sf"/>
</dbReference>
<dbReference type="PANTHER" id="PTHR10913">
    <property type="entry name" value="FOLLISTATIN-RELATED"/>
    <property type="match status" value="1"/>
</dbReference>
<keyword evidence="2" id="KW-0722">Serine protease inhibitor</keyword>
<evidence type="ECO:0000256" key="4">
    <source>
        <dbReference type="SAM" id="SignalP"/>
    </source>
</evidence>
<dbReference type="GO" id="GO:0005576">
    <property type="term" value="C:extracellular region"/>
    <property type="evidence" value="ECO:0007669"/>
    <property type="project" value="TreeGrafter"/>
</dbReference>